<gene>
    <name evidence="2" type="ORF">DEX24_04105</name>
</gene>
<evidence type="ECO:0000313" key="2">
    <source>
        <dbReference type="EMBL" id="PWI26117.1"/>
    </source>
</evidence>
<feature type="domain" description="Phospholipid/glycerol acyltransferase" evidence="1">
    <location>
        <begin position="42"/>
        <end position="157"/>
    </location>
</feature>
<dbReference type="EMBL" id="QFVR01000004">
    <property type="protein sequence ID" value="PWI26117.1"/>
    <property type="molecule type" value="Genomic_DNA"/>
</dbReference>
<keyword evidence="3" id="KW-1185">Reference proteome</keyword>
<reference evidence="2 3" key="1">
    <citation type="submission" date="2018-05" db="EMBL/GenBank/DDBJ databases">
        <title>Kurthia sibirica genome sequence.</title>
        <authorList>
            <person name="Maclea K.S."/>
            <person name="Goen A.E."/>
        </authorList>
    </citation>
    <scope>NUCLEOTIDE SEQUENCE [LARGE SCALE GENOMIC DNA]</scope>
    <source>
        <strain evidence="2 3">ATCC 49154</strain>
    </source>
</reference>
<dbReference type="InterPro" id="IPR002123">
    <property type="entry name" value="Plipid/glycerol_acylTrfase"/>
</dbReference>
<proteinExistence type="predicted"/>
<dbReference type="Pfam" id="PF01553">
    <property type="entry name" value="Acyltransferase"/>
    <property type="match status" value="1"/>
</dbReference>
<name>A0A2U3ANL2_9BACL</name>
<comment type="caution">
    <text evidence="2">The sequence shown here is derived from an EMBL/GenBank/DDBJ whole genome shotgun (WGS) entry which is preliminary data.</text>
</comment>
<dbReference type="GO" id="GO:0016746">
    <property type="term" value="F:acyltransferase activity"/>
    <property type="evidence" value="ECO:0007669"/>
    <property type="project" value="InterPro"/>
</dbReference>
<evidence type="ECO:0000313" key="3">
    <source>
        <dbReference type="Proteomes" id="UP000245938"/>
    </source>
</evidence>
<sequence>MFLLNFCGGLHVKKNKHSQWFFRWGQRYLLKKAFHQLNVLHHTPTAPVLIVVNHSNFYDSLVLFELEQQNLLPNSVVAVMDKAGLDKHKLFNGLGVVPVSTPMKLSEYKQLISLMKQHSLLIFPQGKEEHIEKRPFSIEKGAASLLLKNPHHGILFVSLYYSYGAKPKGEIACRMLHIKAMDRPHELQDIQHFIETTMTAEVDHLKEDVIMKKFDSYTELW</sequence>
<dbReference type="OrthoDB" id="152799at2"/>
<organism evidence="2 3">
    <name type="scientific">Kurthia sibirica</name>
    <dbReference type="NCBI Taxonomy" id="202750"/>
    <lineage>
        <taxon>Bacteria</taxon>
        <taxon>Bacillati</taxon>
        <taxon>Bacillota</taxon>
        <taxon>Bacilli</taxon>
        <taxon>Bacillales</taxon>
        <taxon>Caryophanaceae</taxon>
        <taxon>Kurthia</taxon>
    </lineage>
</organism>
<protein>
    <recommendedName>
        <fullName evidence="1">Phospholipid/glycerol acyltransferase domain-containing protein</fullName>
    </recommendedName>
</protein>
<dbReference type="Proteomes" id="UP000245938">
    <property type="component" value="Unassembled WGS sequence"/>
</dbReference>
<accession>A0A2U3ANL2</accession>
<dbReference type="AlphaFoldDB" id="A0A2U3ANL2"/>
<evidence type="ECO:0000259" key="1">
    <source>
        <dbReference type="Pfam" id="PF01553"/>
    </source>
</evidence>